<dbReference type="InterPro" id="IPR011324">
    <property type="entry name" value="Cytotoxic_necrot_fac-like_cat"/>
</dbReference>
<comment type="catalytic activity">
    <reaction evidence="7">
        <text>adenosine + H2O + H(+) = inosine + NH4(+)</text>
        <dbReference type="Rhea" id="RHEA:24408"/>
        <dbReference type="ChEBI" id="CHEBI:15377"/>
        <dbReference type="ChEBI" id="CHEBI:15378"/>
        <dbReference type="ChEBI" id="CHEBI:16335"/>
        <dbReference type="ChEBI" id="CHEBI:17596"/>
        <dbReference type="ChEBI" id="CHEBI:28938"/>
        <dbReference type="EC" id="3.5.4.4"/>
    </reaction>
    <physiologicalReaction direction="left-to-right" evidence="7">
        <dbReference type="Rhea" id="RHEA:24409"/>
    </physiologicalReaction>
</comment>
<evidence type="ECO:0000256" key="6">
    <source>
        <dbReference type="ARBA" id="ARBA00022833"/>
    </source>
</evidence>
<evidence type="ECO:0000256" key="10">
    <source>
        <dbReference type="RuleBase" id="RU361274"/>
    </source>
</evidence>
<dbReference type="InterPro" id="IPR003730">
    <property type="entry name" value="Cu_polyphenol_OxRdtase"/>
</dbReference>
<comment type="caution">
    <text evidence="11">The sequence shown here is derived from an EMBL/GenBank/DDBJ whole genome shotgun (WGS) entry which is preliminary data.</text>
</comment>
<dbReference type="InterPro" id="IPR038371">
    <property type="entry name" value="Cu_polyphenol_OxRdtase_sf"/>
</dbReference>
<evidence type="ECO:0000256" key="1">
    <source>
        <dbReference type="ARBA" id="ARBA00000553"/>
    </source>
</evidence>
<evidence type="ECO:0000256" key="7">
    <source>
        <dbReference type="ARBA" id="ARBA00047989"/>
    </source>
</evidence>
<name>A0A1E3VTJ7_9HYPH</name>
<keyword evidence="4" id="KW-0479">Metal-binding</keyword>
<evidence type="ECO:0000256" key="3">
    <source>
        <dbReference type="ARBA" id="ARBA00022679"/>
    </source>
</evidence>
<evidence type="ECO:0000313" key="11">
    <source>
        <dbReference type="EMBL" id="ODR96853.1"/>
    </source>
</evidence>
<dbReference type="Gene3D" id="3.60.140.10">
    <property type="entry name" value="CNF1/YfiH-like putative cysteine hydrolases"/>
    <property type="match status" value="1"/>
</dbReference>
<dbReference type="Pfam" id="PF02578">
    <property type="entry name" value="Cu-oxidase_4"/>
    <property type="match status" value="1"/>
</dbReference>
<keyword evidence="5" id="KW-0378">Hydrolase</keyword>
<comment type="catalytic activity">
    <reaction evidence="9">
        <text>S-methyl-5'-thioadenosine + phosphate = 5-(methylsulfanyl)-alpha-D-ribose 1-phosphate + adenine</text>
        <dbReference type="Rhea" id="RHEA:11852"/>
        <dbReference type="ChEBI" id="CHEBI:16708"/>
        <dbReference type="ChEBI" id="CHEBI:17509"/>
        <dbReference type="ChEBI" id="CHEBI:43474"/>
        <dbReference type="ChEBI" id="CHEBI:58533"/>
        <dbReference type="EC" id="2.4.2.28"/>
    </reaction>
    <physiologicalReaction direction="left-to-right" evidence="9">
        <dbReference type="Rhea" id="RHEA:11853"/>
    </physiologicalReaction>
</comment>
<evidence type="ECO:0000256" key="5">
    <source>
        <dbReference type="ARBA" id="ARBA00022801"/>
    </source>
</evidence>
<dbReference type="STRING" id="1774970.AUC70_13770"/>
<evidence type="ECO:0000256" key="2">
    <source>
        <dbReference type="ARBA" id="ARBA00007353"/>
    </source>
</evidence>
<dbReference type="PANTHER" id="PTHR30616:SF2">
    <property type="entry name" value="PURINE NUCLEOSIDE PHOSPHORYLASE LACC1"/>
    <property type="match status" value="1"/>
</dbReference>
<comment type="catalytic activity">
    <reaction evidence="1">
        <text>inosine + phosphate = alpha-D-ribose 1-phosphate + hypoxanthine</text>
        <dbReference type="Rhea" id="RHEA:27646"/>
        <dbReference type="ChEBI" id="CHEBI:17368"/>
        <dbReference type="ChEBI" id="CHEBI:17596"/>
        <dbReference type="ChEBI" id="CHEBI:43474"/>
        <dbReference type="ChEBI" id="CHEBI:57720"/>
        <dbReference type="EC" id="2.4.2.1"/>
    </reaction>
    <physiologicalReaction direction="left-to-right" evidence="1">
        <dbReference type="Rhea" id="RHEA:27647"/>
    </physiologicalReaction>
</comment>
<evidence type="ECO:0000256" key="8">
    <source>
        <dbReference type="ARBA" id="ARBA00048968"/>
    </source>
</evidence>
<dbReference type="SUPFAM" id="SSF64438">
    <property type="entry name" value="CNF1/YfiH-like putative cysteine hydrolases"/>
    <property type="match status" value="1"/>
</dbReference>
<keyword evidence="12" id="KW-1185">Reference proteome</keyword>
<dbReference type="GO" id="GO:0016787">
    <property type="term" value="F:hydrolase activity"/>
    <property type="evidence" value="ECO:0007669"/>
    <property type="project" value="UniProtKB-KW"/>
</dbReference>
<accession>A0A1E3VTJ7</accession>
<comment type="catalytic activity">
    <reaction evidence="8">
        <text>adenosine + phosphate = alpha-D-ribose 1-phosphate + adenine</text>
        <dbReference type="Rhea" id="RHEA:27642"/>
        <dbReference type="ChEBI" id="CHEBI:16335"/>
        <dbReference type="ChEBI" id="CHEBI:16708"/>
        <dbReference type="ChEBI" id="CHEBI:43474"/>
        <dbReference type="ChEBI" id="CHEBI:57720"/>
        <dbReference type="EC" id="2.4.2.1"/>
    </reaction>
    <physiologicalReaction direction="left-to-right" evidence="8">
        <dbReference type="Rhea" id="RHEA:27643"/>
    </physiologicalReaction>
</comment>
<reference evidence="11 12" key="1">
    <citation type="journal article" date="2016" name="Environ. Microbiol.">
        <title>New Methyloceanibacter diversity from North Sea sediments includes methanotroph containing solely the soluble methane monooxygenase.</title>
        <authorList>
            <person name="Vekeman B."/>
            <person name="Kerckhof F.M."/>
            <person name="Cremers G."/>
            <person name="de Vos P."/>
            <person name="Vandamme P."/>
            <person name="Boon N."/>
            <person name="Op den Camp H.J."/>
            <person name="Heylen K."/>
        </authorList>
    </citation>
    <scope>NUCLEOTIDE SEQUENCE [LARGE SCALE GENOMIC DNA]</scope>
    <source>
        <strain evidence="11 12">R-67176</strain>
    </source>
</reference>
<sequence>MITDDKLRIQARTLAEIDGIDHGFFTRLGGVSEGLYESLNCGVGSNDAPDAVTENRTRAARLLGATPDKLATVYQKHTNVAAVADETWTPDTRPEADAVVTATPGIVVGIVTADCAPVLLCDPEARVVGAAHAGWRGAFTGIAEATVEAMTGLGAAPERIVAAIGPAISQGAYEVGEDYKARFLETEPDAEAFFANDEGTGEPHFDLPAYVADRLDRAGVSNIYDLGICTYYDETRLYSYRRSQHHGEADYGRQISAIVLT</sequence>
<proteinExistence type="inferred from homology"/>
<evidence type="ECO:0000313" key="12">
    <source>
        <dbReference type="Proteomes" id="UP000094172"/>
    </source>
</evidence>
<dbReference type="NCBIfam" id="TIGR00726">
    <property type="entry name" value="peptidoglycan editing factor PgeF"/>
    <property type="match status" value="1"/>
</dbReference>
<evidence type="ECO:0000256" key="9">
    <source>
        <dbReference type="ARBA" id="ARBA00049893"/>
    </source>
</evidence>
<dbReference type="GO" id="GO:0005507">
    <property type="term" value="F:copper ion binding"/>
    <property type="evidence" value="ECO:0007669"/>
    <property type="project" value="TreeGrafter"/>
</dbReference>
<comment type="similarity">
    <text evidence="2 10">Belongs to the purine nucleoside phosphorylase YfiH/LACC1 family.</text>
</comment>
<keyword evidence="3" id="KW-0808">Transferase</keyword>
<gene>
    <name evidence="11" type="ORF">AUC70_13770</name>
</gene>
<keyword evidence="6" id="KW-0862">Zinc</keyword>
<dbReference type="AlphaFoldDB" id="A0A1E3VTJ7"/>
<protein>
    <recommendedName>
        <fullName evidence="10">Purine nucleoside phosphorylase</fullName>
    </recommendedName>
</protein>
<dbReference type="Proteomes" id="UP000094172">
    <property type="component" value="Unassembled WGS sequence"/>
</dbReference>
<dbReference type="CDD" id="cd16833">
    <property type="entry name" value="YfiH"/>
    <property type="match status" value="1"/>
</dbReference>
<dbReference type="PANTHER" id="PTHR30616">
    <property type="entry name" value="UNCHARACTERIZED PROTEIN YFIH"/>
    <property type="match status" value="1"/>
</dbReference>
<dbReference type="EMBL" id="LPWE01000003">
    <property type="protein sequence ID" value="ODR96853.1"/>
    <property type="molecule type" value="Genomic_DNA"/>
</dbReference>
<evidence type="ECO:0000256" key="4">
    <source>
        <dbReference type="ARBA" id="ARBA00022723"/>
    </source>
</evidence>
<dbReference type="RefSeq" id="WP_069443322.1">
    <property type="nucleotide sequence ID" value="NZ_LPWE01000003.1"/>
</dbReference>
<organism evidence="11 12">
    <name type="scientific">Methyloceanibacter stevinii</name>
    <dbReference type="NCBI Taxonomy" id="1774970"/>
    <lineage>
        <taxon>Bacteria</taxon>
        <taxon>Pseudomonadati</taxon>
        <taxon>Pseudomonadota</taxon>
        <taxon>Alphaproteobacteria</taxon>
        <taxon>Hyphomicrobiales</taxon>
        <taxon>Hyphomicrobiaceae</taxon>
        <taxon>Methyloceanibacter</taxon>
    </lineage>
</organism>
<dbReference type="GO" id="GO:0017061">
    <property type="term" value="F:S-methyl-5-thioadenosine phosphorylase activity"/>
    <property type="evidence" value="ECO:0007669"/>
    <property type="project" value="UniProtKB-EC"/>
</dbReference>